<dbReference type="PANTHER" id="PTHR46599:SF3">
    <property type="entry name" value="PIGGYBAC TRANSPOSABLE ELEMENT-DERIVED PROTEIN 4"/>
    <property type="match status" value="1"/>
</dbReference>
<reference evidence="2 3" key="1">
    <citation type="submission" date="2020-03" db="EMBL/GenBank/DDBJ databases">
        <title>Dissostichus mawsoni Genome sequencing and assembly.</title>
        <authorList>
            <person name="Park H."/>
        </authorList>
    </citation>
    <scope>NUCLEOTIDE SEQUENCE [LARGE SCALE GENOMIC DNA]</scope>
    <source>
        <strain evidence="2">DM0001</strain>
        <tissue evidence="2">Muscle</tissue>
    </source>
</reference>
<keyword evidence="3" id="KW-1185">Reference proteome</keyword>
<name>A0A7J5Y7S8_DISMA</name>
<accession>A0A7J5Y7S8</accession>
<sequence>MSRHRFGAIMWSLHLSNPEEDEENDRKRNTAEYDRLFKINPLYTDIVAACKAHFQPYQNISIDERMVASKARLSMKYKVLHSGELGATLEFLQR</sequence>
<evidence type="ECO:0000313" key="2">
    <source>
        <dbReference type="EMBL" id="KAF3844378.1"/>
    </source>
</evidence>
<protein>
    <recommendedName>
        <fullName evidence="1">PiggyBac transposable element-derived protein domain-containing protein</fullName>
    </recommendedName>
</protein>
<gene>
    <name evidence="2" type="ORF">F7725_007541</name>
</gene>
<comment type="caution">
    <text evidence="2">The sequence shown here is derived from an EMBL/GenBank/DDBJ whole genome shotgun (WGS) entry which is preliminary data.</text>
</comment>
<feature type="domain" description="PiggyBac transposable element-derived protein" evidence="1">
    <location>
        <begin position="1"/>
        <end position="77"/>
    </location>
</feature>
<proteinExistence type="predicted"/>
<dbReference type="Pfam" id="PF13843">
    <property type="entry name" value="DDE_Tnp_1_7"/>
    <property type="match status" value="1"/>
</dbReference>
<dbReference type="EMBL" id="JAAKFY010000015">
    <property type="protein sequence ID" value="KAF3844378.1"/>
    <property type="molecule type" value="Genomic_DNA"/>
</dbReference>
<evidence type="ECO:0000313" key="3">
    <source>
        <dbReference type="Proteomes" id="UP000518266"/>
    </source>
</evidence>
<dbReference type="InterPro" id="IPR029526">
    <property type="entry name" value="PGBD"/>
</dbReference>
<dbReference type="OrthoDB" id="118105at2759"/>
<dbReference type="PANTHER" id="PTHR46599">
    <property type="entry name" value="PIGGYBAC TRANSPOSABLE ELEMENT-DERIVED PROTEIN 4"/>
    <property type="match status" value="1"/>
</dbReference>
<evidence type="ECO:0000259" key="1">
    <source>
        <dbReference type="Pfam" id="PF13843"/>
    </source>
</evidence>
<dbReference type="Proteomes" id="UP000518266">
    <property type="component" value="Unassembled WGS sequence"/>
</dbReference>
<organism evidence="2 3">
    <name type="scientific">Dissostichus mawsoni</name>
    <name type="common">Antarctic cod</name>
    <dbReference type="NCBI Taxonomy" id="36200"/>
    <lineage>
        <taxon>Eukaryota</taxon>
        <taxon>Metazoa</taxon>
        <taxon>Chordata</taxon>
        <taxon>Craniata</taxon>
        <taxon>Vertebrata</taxon>
        <taxon>Euteleostomi</taxon>
        <taxon>Actinopterygii</taxon>
        <taxon>Neopterygii</taxon>
        <taxon>Teleostei</taxon>
        <taxon>Neoteleostei</taxon>
        <taxon>Acanthomorphata</taxon>
        <taxon>Eupercaria</taxon>
        <taxon>Perciformes</taxon>
        <taxon>Notothenioidei</taxon>
        <taxon>Nototheniidae</taxon>
        <taxon>Dissostichus</taxon>
    </lineage>
</organism>
<dbReference type="AlphaFoldDB" id="A0A7J5Y7S8"/>